<evidence type="ECO:0000259" key="10">
    <source>
        <dbReference type="PROSITE" id="PS50968"/>
    </source>
</evidence>
<dbReference type="PRINTS" id="PR01071">
    <property type="entry name" value="ACOABIOTINCC"/>
</dbReference>
<dbReference type="GO" id="GO:0006633">
    <property type="term" value="P:fatty acid biosynthetic process"/>
    <property type="evidence" value="ECO:0007669"/>
    <property type="project" value="UniProtKB-UniPathway"/>
</dbReference>
<evidence type="ECO:0000256" key="4">
    <source>
        <dbReference type="ARBA" id="ARBA00022516"/>
    </source>
</evidence>
<evidence type="ECO:0000256" key="1">
    <source>
        <dbReference type="ARBA" id="ARBA00003761"/>
    </source>
</evidence>
<dbReference type="InterPro" id="IPR050709">
    <property type="entry name" value="Biotin_Carboxyl_Carrier/Decarb"/>
</dbReference>
<evidence type="ECO:0000256" key="5">
    <source>
        <dbReference type="ARBA" id="ARBA00022832"/>
    </source>
</evidence>
<keyword evidence="5 9" id="KW-0276">Fatty acid metabolism</keyword>
<evidence type="ECO:0000256" key="6">
    <source>
        <dbReference type="ARBA" id="ARBA00023098"/>
    </source>
</evidence>
<reference evidence="11 12" key="1">
    <citation type="submission" date="2019-12" db="EMBL/GenBank/DDBJ databases">
        <authorList>
            <person name="Li M."/>
        </authorList>
    </citation>
    <scope>NUCLEOTIDE SEQUENCE [LARGE SCALE GENOMIC DNA]</scope>
    <source>
        <strain evidence="11 12">GBMRC 2024</strain>
    </source>
</reference>
<evidence type="ECO:0000256" key="2">
    <source>
        <dbReference type="ARBA" id="ARBA00005194"/>
    </source>
</evidence>
<keyword evidence="7 9" id="KW-0275">Fatty acid biosynthesis</keyword>
<evidence type="ECO:0000313" key="12">
    <source>
        <dbReference type="Proteomes" id="UP000477911"/>
    </source>
</evidence>
<dbReference type="GO" id="GO:0009317">
    <property type="term" value="C:acetyl-CoA carboxylase complex"/>
    <property type="evidence" value="ECO:0007669"/>
    <property type="project" value="InterPro"/>
</dbReference>
<dbReference type="Proteomes" id="UP000477911">
    <property type="component" value="Unassembled WGS sequence"/>
</dbReference>
<evidence type="ECO:0000313" key="11">
    <source>
        <dbReference type="EMBL" id="MXN17783.1"/>
    </source>
</evidence>
<accession>A0A6L7G560</accession>
<comment type="pathway">
    <text evidence="2 9">Lipid metabolism; fatty acid biosynthesis.</text>
</comment>
<keyword evidence="6 9" id="KW-0443">Lipid metabolism</keyword>
<proteinExistence type="predicted"/>
<keyword evidence="4 9" id="KW-0444">Lipid biosynthesis</keyword>
<evidence type="ECO:0000256" key="8">
    <source>
        <dbReference type="ARBA" id="ARBA00023267"/>
    </source>
</evidence>
<gene>
    <name evidence="11" type="ORF">GR170_08055</name>
</gene>
<evidence type="ECO:0000256" key="7">
    <source>
        <dbReference type="ARBA" id="ARBA00023160"/>
    </source>
</evidence>
<protein>
    <recommendedName>
        <fullName evidence="3 9">Biotin carboxyl carrier protein of acetyl-CoA carboxylase</fullName>
    </recommendedName>
</protein>
<dbReference type="InterPro" id="IPR011053">
    <property type="entry name" value="Single_hybrid_motif"/>
</dbReference>
<evidence type="ECO:0000256" key="9">
    <source>
        <dbReference type="RuleBase" id="RU364072"/>
    </source>
</evidence>
<dbReference type="EMBL" id="WUMU01000006">
    <property type="protein sequence ID" value="MXN17783.1"/>
    <property type="molecule type" value="Genomic_DNA"/>
</dbReference>
<comment type="caution">
    <text evidence="11">The sequence shown here is derived from an EMBL/GenBank/DDBJ whole genome shotgun (WGS) entry which is preliminary data.</text>
</comment>
<dbReference type="AlphaFoldDB" id="A0A6L7G560"/>
<dbReference type="CDD" id="cd06850">
    <property type="entry name" value="biotinyl_domain"/>
    <property type="match status" value="1"/>
</dbReference>
<keyword evidence="12" id="KW-1185">Reference proteome</keyword>
<dbReference type="PROSITE" id="PS00188">
    <property type="entry name" value="BIOTIN"/>
    <property type="match status" value="1"/>
</dbReference>
<dbReference type="PANTHER" id="PTHR45266:SF3">
    <property type="entry name" value="OXALOACETATE DECARBOXYLASE ALPHA CHAIN"/>
    <property type="match status" value="1"/>
</dbReference>
<dbReference type="InterPro" id="IPR001249">
    <property type="entry name" value="AcCoA_biotinCC"/>
</dbReference>
<dbReference type="UniPathway" id="UPA00094"/>
<sequence length="136" mass="13712">MDRLEAMMRLVNETGIARLDITEGDTRIRLTGASPAAAAAAVVAAPASEPEAAPSDVAVAAILSGTVYLAPAPDADPFVAPGDRVEAGQTVALVEAMKTLTPVTAPRAGTIARRLVEDGQPVEAGQPLFALGAPTA</sequence>
<evidence type="ECO:0000256" key="3">
    <source>
        <dbReference type="ARBA" id="ARBA00017562"/>
    </source>
</evidence>
<dbReference type="InterPro" id="IPR000089">
    <property type="entry name" value="Biotin_lipoyl"/>
</dbReference>
<dbReference type="InterPro" id="IPR001882">
    <property type="entry name" value="Biotin_BS"/>
</dbReference>
<dbReference type="SUPFAM" id="SSF51230">
    <property type="entry name" value="Single hybrid motif"/>
    <property type="match status" value="1"/>
</dbReference>
<dbReference type="RefSeq" id="WP_160893481.1">
    <property type="nucleotide sequence ID" value="NZ_WUMU01000006.1"/>
</dbReference>
<dbReference type="Gene3D" id="2.40.50.100">
    <property type="match status" value="1"/>
</dbReference>
<comment type="function">
    <text evidence="1 9">This protein is a component of the acetyl coenzyme A carboxylase complex; first, biotin carboxylase catalyzes the carboxylation of the carrier protein and then the transcarboxylase transfers the carboxyl group to form malonyl-CoA.</text>
</comment>
<organism evidence="11 12">
    <name type="scientific">Pseudooceanicola albus</name>
    <dbReference type="NCBI Taxonomy" id="2692189"/>
    <lineage>
        <taxon>Bacteria</taxon>
        <taxon>Pseudomonadati</taxon>
        <taxon>Pseudomonadota</taxon>
        <taxon>Alphaproteobacteria</taxon>
        <taxon>Rhodobacterales</taxon>
        <taxon>Paracoccaceae</taxon>
        <taxon>Pseudooceanicola</taxon>
    </lineage>
</organism>
<name>A0A6L7G560_9RHOB</name>
<keyword evidence="8 9" id="KW-0092">Biotin</keyword>
<feature type="domain" description="Lipoyl-binding" evidence="10">
    <location>
        <begin position="48"/>
        <end position="132"/>
    </location>
</feature>
<dbReference type="Pfam" id="PF00364">
    <property type="entry name" value="Biotin_lipoyl"/>
    <property type="match status" value="1"/>
</dbReference>
<dbReference type="GO" id="GO:0003989">
    <property type="term" value="F:acetyl-CoA carboxylase activity"/>
    <property type="evidence" value="ECO:0007669"/>
    <property type="project" value="InterPro"/>
</dbReference>
<dbReference type="PROSITE" id="PS50968">
    <property type="entry name" value="BIOTINYL_LIPOYL"/>
    <property type="match status" value="1"/>
</dbReference>
<dbReference type="PANTHER" id="PTHR45266">
    <property type="entry name" value="OXALOACETATE DECARBOXYLASE ALPHA CHAIN"/>
    <property type="match status" value="1"/>
</dbReference>